<comment type="subcellular location">
    <subcellularLocation>
        <location evidence="1">Membrane</location>
        <topology evidence="1">Multi-pass membrane protein</topology>
    </subcellularLocation>
</comment>
<evidence type="ECO:0000256" key="8">
    <source>
        <dbReference type="PROSITE-ProRule" id="PRU00205"/>
    </source>
</evidence>
<feature type="domain" description="TLC" evidence="11">
    <location>
        <begin position="125"/>
        <end position="333"/>
    </location>
</feature>
<dbReference type="PANTHER" id="PTHR12371:SF11">
    <property type="entry name" value="TRANSLOCATING CHAIN-ASSOCIATED MEMBRANE PROTEIN"/>
    <property type="match status" value="1"/>
</dbReference>
<evidence type="ECO:0000256" key="9">
    <source>
        <dbReference type="SAM" id="MobiDB-lite"/>
    </source>
</evidence>
<dbReference type="SMART" id="SM00724">
    <property type="entry name" value="TLC"/>
    <property type="match status" value="1"/>
</dbReference>
<evidence type="ECO:0000313" key="13">
    <source>
        <dbReference type="Proteomes" id="UP000186922"/>
    </source>
</evidence>
<dbReference type="GO" id="GO:0006616">
    <property type="term" value="P:SRP-dependent cotranslational protein targeting to membrane, translocation"/>
    <property type="evidence" value="ECO:0007669"/>
    <property type="project" value="InterPro"/>
</dbReference>
<evidence type="ECO:0000256" key="3">
    <source>
        <dbReference type="ARBA" id="ARBA00022448"/>
    </source>
</evidence>
<evidence type="ECO:0000256" key="10">
    <source>
        <dbReference type="SAM" id="Phobius"/>
    </source>
</evidence>
<feature type="transmembrane region" description="Helical" evidence="10">
    <location>
        <begin position="131"/>
        <end position="154"/>
    </location>
</feature>
<feature type="transmembrane region" description="Helical" evidence="10">
    <location>
        <begin position="34"/>
        <end position="55"/>
    </location>
</feature>
<evidence type="ECO:0000256" key="4">
    <source>
        <dbReference type="ARBA" id="ARBA00022692"/>
    </source>
</evidence>
<evidence type="ECO:0000256" key="5">
    <source>
        <dbReference type="ARBA" id="ARBA00022927"/>
    </source>
</evidence>
<gene>
    <name evidence="12" type="primary">RvY_13823-1</name>
    <name evidence="12" type="synonym">RvY_13823.1</name>
    <name evidence="12" type="ORF">RvY_13823</name>
</gene>
<accession>A0A1D1VWM7</accession>
<dbReference type="GO" id="GO:0045048">
    <property type="term" value="P:protein insertion into ER membrane"/>
    <property type="evidence" value="ECO:0007669"/>
    <property type="project" value="TreeGrafter"/>
</dbReference>
<dbReference type="Proteomes" id="UP000186922">
    <property type="component" value="Unassembled WGS sequence"/>
</dbReference>
<organism evidence="12 13">
    <name type="scientific">Ramazzottius varieornatus</name>
    <name type="common">Water bear</name>
    <name type="synonym">Tardigrade</name>
    <dbReference type="NCBI Taxonomy" id="947166"/>
    <lineage>
        <taxon>Eukaryota</taxon>
        <taxon>Metazoa</taxon>
        <taxon>Ecdysozoa</taxon>
        <taxon>Tardigrada</taxon>
        <taxon>Eutardigrada</taxon>
        <taxon>Parachela</taxon>
        <taxon>Hypsibioidea</taxon>
        <taxon>Ramazzottiidae</taxon>
        <taxon>Ramazzottius</taxon>
    </lineage>
</organism>
<keyword evidence="4 8" id="KW-0812">Transmembrane</keyword>
<feature type="transmembrane region" description="Helical" evidence="10">
    <location>
        <begin position="205"/>
        <end position="221"/>
    </location>
</feature>
<protein>
    <recommendedName>
        <fullName evidence="11">TLC domain-containing protein</fullName>
    </recommendedName>
</protein>
<sequence length="406" mass="46448">MPVPRTVRRPAGADKKASPPVLSQEFFIQNHADIFSCITILILIGMMAPVTNWLAVPFVAMTSNVTTQEELQADPGRPIEYTTGFRDVFAVIFYAMVCIIMHQIIQEYIVDKITRRLHLSKLRTSRFSESAQLVCFYLITFIWAVDLMVGRGYLTNHRTVWENYPHSKMLFHEKFFMVLQLAHWVHTYAELYLQKVKKEDMQSRLIYQTINLVVVLAAYMTNFHRLLAVLMLVESAVQVLFHSAKILHYSERNRWAAPLFSAFNAAFVFSRFLSVALSGYVMLYALKPSQISSIDRETGNYNTPFIKVVAFAGIVVLNFWMLTRFLTFHFRRRRERTEAVMQRKKLAGERRSKASSTAVRGESSDDAGDYERSPESSPKAAAASSNSPRSQNNAAGRIRTKGNKSE</sequence>
<dbReference type="STRING" id="947166.A0A1D1VWM7"/>
<feature type="transmembrane region" description="Helical" evidence="10">
    <location>
        <begin position="305"/>
        <end position="326"/>
    </location>
</feature>
<dbReference type="Pfam" id="PF03798">
    <property type="entry name" value="TRAM_LAG1_CLN8"/>
    <property type="match status" value="1"/>
</dbReference>
<dbReference type="InterPro" id="IPR006634">
    <property type="entry name" value="TLC-dom"/>
</dbReference>
<dbReference type="AlphaFoldDB" id="A0A1D1VWM7"/>
<evidence type="ECO:0000256" key="1">
    <source>
        <dbReference type="ARBA" id="ARBA00004141"/>
    </source>
</evidence>
<dbReference type="OrthoDB" id="3053196at2759"/>
<proteinExistence type="inferred from homology"/>
<dbReference type="InterPro" id="IPR016447">
    <property type="entry name" value="Translocation_assoc_membrane"/>
</dbReference>
<comment type="caution">
    <text evidence="12">The sequence shown here is derived from an EMBL/GenBank/DDBJ whole genome shotgun (WGS) entry which is preliminary data.</text>
</comment>
<feature type="region of interest" description="Disordered" evidence="9">
    <location>
        <begin position="343"/>
        <end position="406"/>
    </location>
</feature>
<evidence type="ECO:0000256" key="7">
    <source>
        <dbReference type="ARBA" id="ARBA00023136"/>
    </source>
</evidence>
<evidence type="ECO:0000259" key="11">
    <source>
        <dbReference type="PROSITE" id="PS50922"/>
    </source>
</evidence>
<comment type="similarity">
    <text evidence="2">Belongs to the TRAM family.</text>
</comment>
<evidence type="ECO:0000256" key="2">
    <source>
        <dbReference type="ARBA" id="ARBA00005999"/>
    </source>
</evidence>
<dbReference type="EMBL" id="BDGG01000009">
    <property type="protein sequence ID" value="GAV03394.1"/>
    <property type="molecule type" value="Genomic_DNA"/>
</dbReference>
<feature type="transmembrane region" description="Helical" evidence="10">
    <location>
        <begin position="259"/>
        <end position="285"/>
    </location>
</feature>
<evidence type="ECO:0000256" key="6">
    <source>
        <dbReference type="ARBA" id="ARBA00022989"/>
    </source>
</evidence>
<dbReference type="PANTHER" id="PTHR12371">
    <property type="entry name" value="TRANSLOCATION ASSOCIATED MEMBRANE PROTEIN"/>
    <property type="match status" value="1"/>
</dbReference>
<feature type="transmembrane region" description="Helical" evidence="10">
    <location>
        <begin position="88"/>
        <end position="110"/>
    </location>
</feature>
<reference evidence="12 13" key="1">
    <citation type="journal article" date="2016" name="Nat. Commun.">
        <title>Extremotolerant tardigrade genome and improved radiotolerance of human cultured cells by tardigrade-unique protein.</title>
        <authorList>
            <person name="Hashimoto T."/>
            <person name="Horikawa D.D."/>
            <person name="Saito Y."/>
            <person name="Kuwahara H."/>
            <person name="Kozuka-Hata H."/>
            <person name="Shin-I T."/>
            <person name="Minakuchi Y."/>
            <person name="Ohishi K."/>
            <person name="Motoyama A."/>
            <person name="Aizu T."/>
            <person name="Enomoto A."/>
            <person name="Kondo K."/>
            <person name="Tanaka S."/>
            <person name="Hara Y."/>
            <person name="Koshikawa S."/>
            <person name="Sagara H."/>
            <person name="Miura T."/>
            <person name="Yokobori S."/>
            <person name="Miyagawa K."/>
            <person name="Suzuki Y."/>
            <person name="Kubo T."/>
            <person name="Oyama M."/>
            <person name="Kohara Y."/>
            <person name="Fujiyama A."/>
            <person name="Arakawa K."/>
            <person name="Katayama T."/>
            <person name="Toyoda A."/>
            <person name="Kunieda T."/>
        </authorList>
    </citation>
    <scope>NUCLEOTIDE SEQUENCE [LARGE SCALE GENOMIC DNA]</scope>
    <source>
        <strain evidence="12 13">YOKOZUNA-1</strain>
    </source>
</reference>
<dbReference type="GO" id="GO:0005789">
    <property type="term" value="C:endoplasmic reticulum membrane"/>
    <property type="evidence" value="ECO:0007669"/>
    <property type="project" value="TreeGrafter"/>
</dbReference>
<feature type="compositionally biased region" description="Low complexity" evidence="9">
    <location>
        <begin position="375"/>
        <end position="395"/>
    </location>
</feature>
<keyword evidence="5" id="KW-0653">Protein transport</keyword>
<evidence type="ECO:0000313" key="12">
    <source>
        <dbReference type="EMBL" id="GAV03394.1"/>
    </source>
</evidence>
<keyword evidence="6 10" id="KW-1133">Transmembrane helix</keyword>
<keyword evidence="13" id="KW-1185">Reference proteome</keyword>
<feature type="transmembrane region" description="Helical" evidence="10">
    <location>
        <begin position="227"/>
        <end position="247"/>
    </location>
</feature>
<keyword evidence="7 8" id="KW-0472">Membrane</keyword>
<keyword evidence="3" id="KW-0813">Transport</keyword>
<feature type="transmembrane region" description="Helical" evidence="10">
    <location>
        <begin position="174"/>
        <end position="193"/>
    </location>
</feature>
<name>A0A1D1VWM7_RAMVA</name>
<dbReference type="PROSITE" id="PS50922">
    <property type="entry name" value="TLC"/>
    <property type="match status" value="1"/>
</dbReference>